<dbReference type="AlphaFoldDB" id="A0A0S2DFM9"/>
<dbReference type="PATRIC" id="fig|69.6.peg.1779"/>
<name>A0A0S2DFM9_LYSEN</name>
<dbReference type="KEGG" id="lez:GLE_1808"/>
<organism evidence="1 2">
    <name type="scientific">Lysobacter enzymogenes</name>
    <dbReference type="NCBI Taxonomy" id="69"/>
    <lineage>
        <taxon>Bacteria</taxon>
        <taxon>Pseudomonadati</taxon>
        <taxon>Pseudomonadota</taxon>
        <taxon>Gammaproteobacteria</taxon>
        <taxon>Lysobacterales</taxon>
        <taxon>Lysobacteraceae</taxon>
        <taxon>Lysobacter</taxon>
    </lineage>
</organism>
<accession>A0A0S2DFM9</accession>
<protein>
    <submittedName>
        <fullName evidence="1">Uncharacterized protein</fullName>
    </submittedName>
</protein>
<sequence>MVTARRRCGPAARAAAGRSLPLRHALPATRFDRRRRAV</sequence>
<reference evidence="1 2" key="1">
    <citation type="submission" date="2015-11" db="EMBL/GenBank/DDBJ databases">
        <title>Genome sequences of Lysobacter enzymogenes strain C3 and Lysobacter antibioticus ATCC 29479.</title>
        <authorList>
            <person name="Kobayashi D.Y."/>
        </authorList>
    </citation>
    <scope>NUCLEOTIDE SEQUENCE [LARGE SCALE GENOMIC DNA]</scope>
    <source>
        <strain evidence="1 2">C3</strain>
    </source>
</reference>
<gene>
    <name evidence="1" type="ORF">GLE_1808</name>
</gene>
<dbReference type="EMBL" id="CP013140">
    <property type="protein sequence ID" value="ALN57160.1"/>
    <property type="molecule type" value="Genomic_DNA"/>
</dbReference>
<evidence type="ECO:0000313" key="1">
    <source>
        <dbReference type="EMBL" id="ALN57160.1"/>
    </source>
</evidence>
<dbReference type="STRING" id="69.GLE_1808"/>
<proteinExistence type="predicted"/>
<dbReference type="Proteomes" id="UP000061569">
    <property type="component" value="Chromosome"/>
</dbReference>
<evidence type="ECO:0000313" key="2">
    <source>
        <dbReference type="Proteomes" id="UP000061569"/>
    </source>
</evidence>